<evidence type="ECO:0000313" key="1">
    <source>
        <dbReference type="EMBL" id="KAK6167137.1"/>
    </source>
</evidence>
<sequence length="86" mass="10308">MVIVSDEMEHNSSTVLTVMEKIVMEIKDIQPNVECIHYWTDSPTSQYRNKLIFDAVANHEERYGMKARWNYFEAGQEALRWIGWYY</sequence>
<evidence type="ECO:0000313" key="2">
    <source>
        <dbReference type="Proteomes" id="UP001347796"/>
    </source>
</evidence>
<dbReference type="PANTHER" id="PTHR46601:SF1">
    <property type="entry name" value="ADF-H DOMAIN-CONTAINING PROTEIN"/>
    <property type="match status" value="1"/>
</dbReference>
<comment type="caution">
    <text evidence="1">The sequence shown here is derived from an EMBL/GenBank/DDBJ whole genome shotgun (WGS) entry which is preliminary data.</text>
</comment>
<dbReference type="EMBL" id="JAZGQO010000018">
    <property type="protein sequence ID" value="KAK6167137.1"/>
    <property type="molecule type" value="Genomic_DNA"/>
</dbReference>
<gene>
    <name evidence="1" type="ORF">SNE40_021235</name>
</gene>
<accession>A0AAN8FZ23</accession>
<reference evidence="1 2" key="1">
    <citation type="submission" date="2024-01" db="EMBL/GenBank/DDBJ databases">
        <title>The genome of the rayed Mediterranean limpet Patella caerulea (Linnaeus, 1758).</title>
        <authorList>
            <person name="Anh-Thu Weber A."/>
            <person name="Halstead-Nussloch G."/>
        </authorList>
    </citation>
    <scope>NUCLEOTIDE SEQUENCE [LARGE SCALE GENOMIC DNA]</scope>
    <source>
        <strain evidence="1">AATW-2023a</strain>
        <tissue evidence="1">Whole specimen</tissue>
    </source>
</reference>
<name>A0AAN8FZ23_PATCE</name>
<protein>
    <submittedName>
        <fullName evidence="1">Uncharacterized protein</fullName>
    </submittedName>
</protein>
<organism evidence="1 2">
    <name type="scientific">Patella caerulea</name>
    <name type="common">Rayed Mediterranean limpet</name>
    <dbReference type="NCBI Taxonomy" id="87958"/>
    <lineage>
        <taxon>Eukaryota</taxon>
        <taxon>Metazoa</taxon>
        <taxon>Spiralia</taxon>
        <taxon>Lophotrochozoa</taxon>
        <taxon>Mollusca</taxon>
        <taxon>Gastropoda</taxon>
        <taxon>Patellogastropoda</taxon>
        <taxon>Patelloidea</taxon>
        <taxon>Patellidae</taxon>
        <taxon>Patella</taxon>
    </lineage>
</organism>
<dbReference type="AlphaFoldDB" id="A0AAN8FZ23"/>
<dbReference type="Proteomes" id="UP001347796">
    <property type="component" value="Unassembled WGS sequence"/>
</dbReference>
<dbReference type="PANTHER" id="PTHR46601">
    <property type="entry name" value="ULP_PROTEASE DOMAIN-CONTAINING PROTEIN"/>
    <property type="match status" value="1"/>
</dbReference>
<proteinExistence type="predicted"/>
<keyword evidence="2" id="KW-1185">Reference proteome</keyword>